<reference evidence="2 3" key="1">
    <citation type="submission" date="2020-04" db="EMBL/GenBank/DDBJ databases">
        <authorList>
            <person name="De Canck E."/>
        </authorList>
    </citation>
    <scope>NUCLEOTIDE SEQUENCE [LARGE SCALE GENOMIC DNA]</scope>
    <source>
        <strain evidence="2 3">LMG 29542</strain>
    </source>
</reference>
<dbReference type="AlphaFoldDB" id="A0A6J5F4A1"/>
<name>A0A6J5F4A1_9BURK</name>
<evidence type="ECO:0000313" key="3">
    <source>
        <dbReference type="Proteomes" id="UP000494363"/>
    </source>
</evidence>
<proteinExistence type="predicted"/>
<feature type="region of interest" description="Disordered" evidence="1">
    <location>
        <begin position="1"/>
        <end position="66"/>
    </location>
</feature>
<gene>
    <name evidence="2" type="ORF">LMG29542_07376</name>
</gene>
<dbReference type="RefSeq" id="WP_175232676.1">
    <property type="nucleotide sequence ID" value="NZ_CADIKH010000082.1"/>
</dbReference>
<dbReference type="EMBL" id="CADIKH010000082">
    <property type="protein sequence ID" value="CAB3773669.1"/>
    <property type="molecule type" value="Genomic_DNA"/>
</dbReference>
<feature type="compositionally biased region" description="Basic and acidic residues" evidence="1">
    <location>
        <begin position="37"/>
        <end position="52"/>
    </location>
</feature>
<organism evidence="2 3">
    <name type="scientific">Paraburkholderia humisilvae</name>
    <dbReference type="NCBI Taxonomy" id="627669"/>
    <lineage>
        <taxon>Bacteria</taxon>
        <taxon>Pseudomonadati</taxon>
        <taxon>Pseudomonadota</taxon>
        <taxon>Betaproteobacteria</taxon>
        <taxon>Burkholderiales</taxon>
        <taxon>Burkholderiaceae</taxon>
        <taxon>Paraburkholderia</taxon>
    </lineage>
</organism>
<evidence type="ECO:0000256" key="1">
    <source>
        <dbReference type="SAM" id="MobiDB-lite"/>
    </source>
</evidence>
<dbReference type="Proteomes" id="UP000494363">
    <property type="component" value="Unassembled WGS sequence"/>
</dbReference>
<keyword evidence="3" id="KW-1185">Reference proteome</keyword>
<evidence type="ECO:0000313" key="2">
    <source>
        <dbReference type="EMBL" id="CAB3773669.1"/>
    </source>
</evidence>
<accession>A0A6J5F4A1</accession>
<protein>
    <submittedName>
        <fullName evidence="2">Uncharacterized protein</fullName>
    </submittedName>
</protein>
<sequence length="66" mass="7302">MSMSKAKAQQQAELSVEQRLDEALAETFPASDPIAVDSERPNRTPAKRKADAVKQPAQPHARPLHR</sequence>
<feature type="compositionally biased region" description="Polar residues" evidence="1">
    <location>
        <begin position="1"/>
        <end position="13"/>
    </location>
</feature>